<reference evidence="1" key="1">
    <citation type="submission" date="2020-05" db="EMBL/GenBank/DDBJ databases">
        <title>Identification of trans-AT polyketide cluster in two marine bacteria, producers of a novel glutaramide-containing polyketide sesbanimide D and analogs.</title>
        <authorList>
            <person name="Kacar D."/>
            <person name="Rodriguez P."/>
            <person name="Canedo L."/>
            <person name="Gonzalez E."/>
            <person name="Galan B."/>
            <person name="De La Calle F."/>
            <person name="Garcia J.L."/>
        </authorList>
    </citation>
    <scope>NUCLEOTIDE SEQUENCE</scope>
    <source>
        <strain evidence="1">PHM038</strain>
    </source>
</reference>
<evidence type="ECO:0000313" key="1">
    <source>
        <dbReference type="EMBL" id="MBD1546645.1"/>
    </source>
</evidence>
<dbReference type="AlphaFoldDB" id="A0A926NYW6"/>
<dbReference type="PANTHER" id="PTHR30528">
    <property type="entry name" value="CYTOPLASMIC PROTEIN"/>
    <property type="match status" value="1"/>
</dbReference>
<name>A0A926NYW6_9HYPH</name>
<evidence type="ECO:0000313" key="2">
    <source>
        <dbReference type="Proteomes" id="UP000598467"/>
    </source>
</evidence>
<accession>A0A926NYW6</accession>
<comment type="caution">
    <text evidence="1">The sequence shown here is derived from an EMBL/GenBank/DDBJ whole genome shotgun (WGS) entry which is preliminary data.</text>
</comment>
<dbReference type="PANTHER" id="PTHR30528:SF0">
    <property type="entry name" value="CYTOPLASMIC PROTEIN"/>
    <property type="match status" value="1"/>
</dbReference>
<gene>
    <name evidence="1" type="ORF">HK439_10250</name>
</gene>
<dbReference type="Proteomes" id="UP000598467">
    <property type="component" value="Unassembled WGS sequence"/>
</dbReference>
<proteinExistence type="predicted"/>
<protein>
    <submittedName>
        <fullName evidence="1">Winged helix-turn-helix domain-containing protein</fullName>
    </submittedName>
</protein>
<organism evidence="1 2">
    <name type="scientific">Roseibium aggregatum</name>
    <dbReference type="NCBI Taxonomy" id="187304"/>
    <lineage>
        <taxon>Bacteria</taxon>
        <taxon>Pseudomonadati</taxon>
        <taxon>Pseudomonadota</taxon>
        <taxon>Alphaproteobacteria</taxon>
        <taxon>Hyphomicrobiales</taxon>
        <taxon>Stappiaceae</taxon>
        <taxon>Roseibium</taxon>
    </lineage>
</organism>
<sequence>MSARALPRLTNSDARKLFMERHGLGETPKGPAKGDDLGAVIDRLGFVQVDSINTVARAHHMILAARRPAYREKNLKPLLEKHRSLFEHWTHDASIIPTEFFPHWQLRFQRDRERLISRWRNWRRDGFEEKFEAVLKQISDHGPVTSGDVGADEERKSGGWWDWHPSKTALEFLWRSGALSVCRRDGFQKVYDLTERVIPDPHRLHLPDPEETIDWACRSALTRLGFGTSGEIAAFWDLITPEEAKQWCARALEAGEIQEVDVTCADGRTARKVFVFPQTLAEIAGLPEPPARIRILSPFDPMLRDRKRAERLFGFHYRIEVFVPEPKRQYGYYVFPVLEGDRIAGRIDMKAFRDEDRLHVRAFWPEQGVRPSKGRLQKLAAELDRIARFAGCSGVTYEQDWLREPAPRTS</sequence>
<dbReference type="RefSeq" id="WP_190291317.1">
    <property type="nucleotide sequence ID" value="NZ_JABFCZ010000010.1"/>
</dbReference>
<dbReference type="InterPro" id="IPR009351">
    <property type="entry name" value="AlkZ-like"/>
</dbReference>
<dbReference type="Pfam" id="PF06224">
    <property type="entry name" value="AlkZ-like"/>
    <property type="match status" value="1"/>
</dbReference>
<dbReference type="EMBL" id="JABFCZ010000010">
    <property type="protein sequence ID" value="MBD1546645.1"/>
    <property type="molecule type" value="Genomic_DNA"/>
</dbReference>